<gene>
    <name evidence="2" type="ORF">RDWZM_004662</name>
</gene>
<dbReference type="EMBL" id="JAPWDV010000002">
    <property type="protein sequence ID" value="KAJ6218850.1"/>
    <property type="molecule type" value="Genomic_DNA"/>
</dbReference>
<evidence type="ECO:0000259" key="1">
    <source>
        <dbReference type="PROSITE" id="PS50191"/>
    </source>
</evidence>
<dbReference type="OMA" id="NIWWTER"/>
<dbReference type="SUPFAM" id="SSF52087">
    <property type="entry name" value="CRAL/TRIO domain"/>
    <property type="match status" value="1"/>
</dbReference>
<dbReference type="PANTHER" id="PTHR46384">
    <property type="entry name" value="MOTILE SPERM DOMAIN-CONTAINING PROTEIN 2"/>
    <property type="match status" value="1"/>
</dbReference>
<evidence type="ECO:0000313" key="3">
    <source>
        <dbReference type="Proteomes" id="UP001142055"/>
    </source>
</evidence>
<dbReference type="SUPFAM" id="SSF46938">
    <property type="entry name" value="CRAL/TRIO N-terminal domain"/>
    <property type="match status" value="1"/>
</dbReference>
<evidence type="ECO:0000313" key="2">
    <source>
        <dbReference type="EMBL" id="KAJ6218850.1"/>
    </source>
</evidence>
<name>A0A9Q0M450_BLOTA</name>
<keyword evidence="3" id="KW-1185">Reference proteome</keyword>
<dbReference type="CDD" id="cd00170">
    <property type="entry name" value="SEC14"/>
    <property type="match status" value="1"/>
</dbReference>
<dbReference type="InterPro" id="IPR001251">
    <property type="entry name" value="CRAL-TRIO_dom"/>
</dbReference>
<feature type="domain" description="CRAL-TRIO" evidence="1">
    <location>
        <begin position="96"/>
        <end position="237"/>
    </location>
</feature>
<comment type="caution">
    <text evidence="2">The sequence shown here is derived from an EMBL/GenBank/DDBJ whole genome shotgun (WGS) entry which is preliminary data.</text>
</comment>
<dbReference type="Pfam" id="PF00650">
    <property type="entry name" value="CRAL_TRIO"/>
    <property type="match status" value="1"/>
</dbReference>
<dbReference type="Proteomes" id="UP001142055">
    <property type="component" value="Chromosome 2"/>
</dbReference>
<dbReference type="GO" id="GO:0012505">
    <property type="term" value="C:endomembrane system"/>
    <property type="evidence" value="ECO:0007669"/>
    <property type="project" value="TreeGrafter"/>
</dbReference>
<organism evidence="2 3">
    <name type="scientific">Blomia tropicalis</name>
    <name type="common">Mite</name>
    <dbReference type="NCBI Taxonomy" id="40697"/>
    <lineage>
        <taxon>Eukaryota</taxon>
        <taxon>Metazoa</taxon>
        <taxon>Ecdysozoa</taxon>
        <taxon>Arthropoda</taxon>
        <taxon>Chelicerata</taxon>
        <taxon>Arachnida</taxon>
        <taxon>Acari</taxon>
        <taxon>Acariformes</taxon>
        <taxon>Sarcoptiformes</taxon>
        <taxon>Astigmata</taxon>
        <taxon>Glycyphagoidea</taxon>
        <taxon>Echimyopodidae</taxon>
        <taxon>Blomia</taxon>
    </lineage>
</organism>
<accession>A0A9Q0M450</accession>
<dbReference type="PANTHER" id="PTHR46384:SF1">
    <property type="entry name" value="MOTILE SPERM DOMAIN-CONTAINING PROTEIN 2"/>
    <property type="match status" value="1"/>
</dbReference>
<proteinExistence type="predicted"/>
<dbReference type="PROSITE" id="PS50191">
    <property type="entry name" value="CRAL_TRIO"/>
    <property type="match status" value="1"/>
</dbReference>
<dbReference type="AlphaFoldDB" id="A0A9Q0M450"/>
<dbReference type="InterPro" id="IPR036865">
    <property type="entry name" value="CRAL-TRIO_dom_sf"/>
</dbReference>
<dbReference type="InterPro" id="IPR053012">
    <property type="entry name" value="ER-organelle_contact"/>
</dbReference>
<sequence>MNRNKTDIKLITENVRKQFLSKISDELELYYKSDVEMVETNIWWTERFVKFNHGNETKALKQMLNAFRWRKSFGINDRTAKDIPREFGDGGGIFPYGYDHKDRPILYCRVKVYQKIEELKLFFQQFVAGIVNHVDQLGGRKGFIIVFDISNIAIRNFDLDFLKFFNLLLMHYYPCGVRYFIVYNFTKILRPLWNVTKVMFSNLPKMLNFCNSAKELSEFIPERYILQYMGGLSSFDFTDFEELYDSPSVRELAPLFGFTDEEVDKFMTSFEEQLRDTRKIIDAIKK</sequence>
<protein>
    <recommendedName>
        <fullName evidence="1">CRAL-TRIO domain-containing protein</fullName>
    </recommendedName>
</protein>
<reference evidence="2" key="1">
    <citation type="submission" date="2022-12" db="EMBL/GenBank/DDBJ databases">
        <title>Genome assemblies of Blomia tropicalis.</title>
        <authorList>
            <person name="Cui Y."/>
        </authorList>
    </citation>
    <scope>NUCLEOTIDE SEQUENCE</scope>
    <source>
        <tissue evidence="2">Adult mites</tissue>
    </source>
</reference>
<dbReference type="InterPro" id="IPR036273">
    <property type="entry name" value="CRAL/TRIO_N_dom_sf"/>
</dbReference>
<dbReference type="Gene3D" id="3.40.525.10">
    <property type="entry name" value="CRAL-TRIO lipid binding domain"/>
    <property type="match status" value="1"/>
</dbReference>
<dbReference type="GO" id="GO:0140284">
    <property type="term" value="C:endoplasmic reticulum-endosome membrane contact site"/>
    <property type="evidence" value="ECO:0007669"/>
    <property type="project" value="TreeGrafter"/>
</dbReference>